<evidence type="ECO:0000259" key="3">
    <source>
        <dbReference type="PROSITE" id="PS51186"/>
    </source>
</evidence>
<dbReference type="PROSITE" id="PS51186">
    <property type="entry name" value="GNAT"/>
    <property type="match status" value="1"/>
</dbReference>
<dbReference type="GO" id="GO:0016747">
    <property type="term" value="F:acyltransferase activity, transferring groups other than amino-acyl groups"/>
    <property type="evidence" value="ECO:0007669"/>
    <property type="project" value="InterPro"/>
</dbReference>
<keyword evidence="2" id="KW-0012">Acyltransferase</keyword>
<dbReference type="InterPro" id="IPR000182">
    <property type="entry name" value="GNAT_dom"/>
</dbReference>
<dbReference type="EMBL" id="LLWF02000036">
    <property type="protein sequence ID" value="ONH82959.1"/>
    <property type="molecule type" value="Genomic_DNA"/>
</dbReference>
<feature type="domain" description="N-acetyltransferase" evidence="3">
    <location>
        <begin position="21"/>
        <end position="169"/>
    </location>
</feature>
<keyword evidence="5" id="KW-1185">Reference proteome</keyword>
<comment type="caution">
    <text evidence="4">The sequence shown here is derived from an EMBL/GenBank/DDBJ whole genome shotgun (WGS) entry which is preliminary data.</text>
</comment>
<reference evidence="4" key="1">
    <citation type="submission" date="2016-12" db="EMBL/GenBank/DDBJ databases">
        <title>Draft genome sequence of Roseomonas mucosa strain AU37, isolated from a peripheral intravenous catheter.</title>
        <authorList>
            <person name="Choudhury M.A."/>
            <person name="Sidjabat H.E."/>
            <person name="Wailan A.M."/>
            <person name="Zhang L."/>
            <person name="Marsh N.M."/>
            <person name="Rickard C.M."/>
            <person name="Davies M."/>
            <person name="Mcmillan D.J."/>
        </authorList>
    </citation>
    <scope>NUCLEOTIDE SEQUENCE [LARGE SCALE GENOMIC DNA]</scope>
    <source>
        <strain evidence="4">AU37</strain>
    </source>
</reference>
<evidence type="ECO:0000313" key="4">
    <source>
        <dbReference type="EMBL" id="ONH82959.1"/>
    </source>
</evidence>
<evidence type="ECO:0000256" key="2">
    <source>
        <dbReference type="ARBA" id="ARBA00023315"/>
    </source>
</evidence>
<name>A0A1S8D4T3_9PROT</name>
<protein>
    <submittedName>
        <fullName evidence="4">GNAT family N-acetyltransferase</fullName>
    </submittedName>
</protein>
<dbReference type="AlphaFoldDB" id="A0A1S8D4T3"/>
<dbReference type="CDD" id="cd04301">
    <property type="entry name" value="NAT_SF"/>
    <property type="match status" value="1"/>
</dbReference>
<gene>
    <name evidence="4" type="ORF">APZ41_012015</name>
</gene>
<dbReference type="Pfam" id="PF00583">
    <property type="entry name" value="Acetyltransf_1"/>
    <property type="match status" value="1"/>
</dbReference>
<keyword evidence="1" id="KW-0808">Transferase</keyword>
<accession>A0A1S8D4T3</accession>
<dbReference type="Proteomes" id="UP000054844">
    <property type="component" value="Unassembled WGS sequence"/>
</dbReference>
<sequence>MFHAFRWPGFQRRYPVTSEIPTLRSAVVTDAGAIRALSRAAYARWVPLIGREPWPMTADYAEALRKGHRIGLLHQGDVLAGLVEMILEPDHLMIENVAVLPAHQGQGLGRFLVAHAEAVARAEGYGQVRLYTNQRFAENIHLYRRLGYEVEREETWTGGVIVHMRKPLEG</sequence>
<dbReference type="InterPro" id="IPR050832">
    <property type="entry name" value="Bact_Acetyltransf"/>
</dbReference>
<dbReference type="OrthoDB" id="281808at2"/>
<proteinExistence type="predicted"/>
<dbReference type="Gene3D" id="3.40.630.30">
    <property type="match status" value="1"/>
</dbReference>
<evidence type="ECO:0000313" key="5">
    <source>
        <dbReference type="Proteomes" id="UP000054844"/>
    </source>
</evidence>
<organism evidence="4 5">
    <name type="scientific">Roseomonas mucosa</name>
    <dbReference type="NCBI Taxonomy" id="207340"/>
    <lineage>
        <taxon>Bacteria</taxon>
        <taxon>Pseudomonadati</taxon>
        <taxon>Pseudomonadota</taxon>
        <taxon>Alphaproteobacteria</taxon>
        <taxon>Acetobacterales</taxon>
        <taxon>Roseomonadaceae</taxon>
        <taxon>Roseomonas</taxon>
    </lineage>
</organism>
<evidence type="ECO:0000256" key="1">
    <source>
        <dbReference type="ARBA" id="ARBA00022679"/>
    </source>
</evidence>
<dbReference type="PANTHER" id="PTHR43877">
    <property type="entry name" value="AMINOALKYLPHOSPHONATE N-ACETYLTRANSFERASE-RELATED-RELATED"/>
    <property type="match status" value="1"/>
</dbReference>
<dbReference type="InterPro" id="IPR016181">
    <property type="entry name" value="Acyl_CoA_acyltransferase"/>
</dbReference>
<dbReference type="SUPFAM" id="SSF55729">
    <property type="entry name" value="Acyl-CoA N-acyltransferases (Nat)"/>
    <property type="match status" value="1"/>
</dbReference>